<sequence>MFYTNKTTKSWRTLQAIEEEQGWKSVENGQFESEELNNRLMMAERAFTGTRGFLERHGFLENFLIYGPLKQNDYGSKSFPGVDDAIQNARS</sequence>
<dbReference type="AlphaFoldDB" id="A0AAN8W2I5"/>
<dbReference type="SUPFAM" id="SSF47672">
    <property type="entry name" value="Transferrin receptor-like dimerisation domain"/>
    <property type="match status" value="1"/>
</dbReference>
<dbReference type="Proteomes" id="UP001370490">
    <property type="component" value="Unassembled WGS sequence"/>
</dbReference>
<evidence type="ECO:0000259" key="1">
    <source>
        <dbReference type="Pfam" id="PF04253"/>
    </source>
</evidence>
<dbReference type="EMBL" id="JBAMMX010000003">
    <property type="protein sequence ID" value="KAK6944904.1"/>
    <property type="molecule type" value="Genomic_DNA"/>
</dbReference>
<dbReference type="InterPro" id="IPR007365">
    <property type="entry name" value="TFR-like_dimer_dom"/>
</dbReference>
<name>A0AAN8W2I5_9MAGN</name>
<evidence type="ECO:0000313" key="3">
    <source>
        <dbReference type="Proteomes" id="UP001370490"/>
    </source>
</evidence>
<organism evidence="2 3">
    <name type="scientific">Dillenia turbinata</name>
    <dbReference type="NCBI Taxonomy" id="194707"/>
    <lineage>
        <taxon>Eukaryota</taxon>
        <taxon>Viridiplantae</taxon>
        <taxon>Streptophyta</taxon>
        <taxon>Embryophyta</taxon>
        <taxon>Tracheophyta</taxon>
        <taxon>Spermatophyta</taxon>
        <taxon>Magnoliopsida</taxon>
        <taxon>eudicotyledons</taxon>
        <taxon>Gunneridae</taxon>
        <taxon>Pentapetalae</taxon>
        <taxon>Dilleniales</taxon>
        <taxon>Dilleniaceae</taxon>
        <taxon>Dillenia</taxon>
    </lineage>
</organism>
<keyword evidence="2" id="KW-0675">Receptor</keyword>
<feature type="domain" description="Transferrin receptor-like dimerisation" evidence="1">
    <location>
        <begin position="13"/>
        <end position="88"/>
    </location>
</feature>
<evidence type="ECO:0000313" key="2">
    <source>
        <dbReference type="EMBL" id="KAK6944904.1"/>
    </source>
</evidence>
<reference evidence="2 3" key="1">
    <citation type="submission" date="2023-12" db="EMBL/GenBank/DDBJ databases">
        <title>A high-quality genome assembly for Dillenia turbinata (Dilleniales).</title>
        <authorList>
            <person name="Chanderbali A."/>
        </authorList>
    </citation>
    <scope>NUCLEOTIDE SEQUENCE [LARGE SCALE GENOMIC DNA]</scope>
    <source>
        <strain evidence="2">LSX21</strain>
        <tissue evidence="2">Leaf</tissue>
    </source>
</reference>
<keyword evidence="3" id="KW-1185">Reference proteome</keyword>
<protein>
    <submittedName>
        <fullName evidence="2">Transferrin receptor-like, dimerization domain</fullName>
    </submittedName>
</protein>
<gene>
    <name evidence="2" type="ORF">RJ641_026006</name>
</gene>
<accession>A0AAN8W2I5</accession>
<dbReference type="InterPro" id="IPR036757">
    <property type="entry name" value="TFR-like_dimer_dom_sf"/>
</dbReference>
<dbReference type="Gene3D" id="1.20.930.40">
    <property type="entry name" value="Transferrin receptor-like, dimerisation domain"/>
    <property type="match status" value="1"/>
</dbReference>
<proteinExistence type="predicted"/>
<dbReference type="Pfam" id="PF04253">
    <property type="entry name" value="TFR_dimer"/>
    <property type="match status" value="1"/>
</dbReference>
<comment type="caution">
    <text evidence="2">The sequence shown here is derived from an EMBL/GenBank/DDBJ whole genome shotgun (WGS) entry which is preliminary data.</text>
</comment>